<keyword evidence="1" id="KW-0802">TPR repeat</keyword>
<evidence type="ECO:0000256" key="1">
    <source>
        <dbReference type="PROSITE-ProRule" id="PRU00339"/>
    </source>
</evidence>
<evidence type="ECO:0000313" key="2">
    <source>
        <dbReference type="EMBL" id="MBU2875720.1"/>
    </source>
</evidence>
<dbReference type="RefSeq" id="WP_216009480.1">
    <property type="nucleotide sequence ID" value="NZ_JAHKPV010000021.1"/>
</dbReference>
<dbReference type="EMBL" id="JAHKPV010000021">
    <property type="protein sequence ID" value="MBU2875720.1"/>
    <property type="molecule type" value="Genomic_DNA"/>
</dbReference>
<name>A0ABS6AE16_9GAMM</name>
<organism evidence="2 3">
    <name type="scientific">Marinobacter salexigens</name>
    <dbReference type="NCBI Taxonomy" id="1925763"/>
    <lineage>
        <taxon>Bacteria</taxon>
        <taxon>Pseudomonadati</taxon>
        <taxon>Pseudomonadota</taxon>
        <taxon>Gammaproteobacteria</taxon>
        <taxon>Pseudomonadales</taxon>
        <taxon>Marinobacteraceae</taxon>
        <taxon>Marinobacter</taxon>
    </lineage>
</organism>
<dbReference type="InterPro" id="IPR019734">
    <property type="entry name" value="TPR_rpt"/>
</dbReference>
<evidence type="ECO:0000313" key="3">
    <source>
        <dbReference type="Proteomes" id="UP000753376"/>
    </source>
</evidence>
<sequence length="666" mass="74238">MQAKHHIQESHSQQAQAARLLLQANLAYGESNSSGLSHIQRLQTRRECRVYLEEVIALDPNNAIALGLLGRVEMDDGQLENAHDLFNASLQIQPDQAQQYANLGYWALKTERPALAEQHFLRALDHDRQSAAAFCGVAHAKRLQGQFDVAYLHYRKLLETGTEWDSVYSGMLTCAQHLAVNKADSNLALDAIALLSHEGLPHQEIGRFVASIIHQQYDLDNPQAEIFLDSASADELLLLSLQKTLMPDPAVEELVVMLRRAILTEVAQTVELREDLQQLVLAIAQYADRTGYALAAADDETRLIEAVNDSLKAQIVMGEPQEALIGSLMISAMYGALFHQNFAVQLGQWNLVDWPLALQPVLAASYYHRAEEEGIKQCFDEKAAELCLDKTDIAQAWPVWSKLAYRTESSLKSLMATELGLATDNLPDTLRVIVCGAQSGQRAMELARYLADVEVIAVDESLANIARATRMAAESEISNIVFWPWSIAQQFVADGHKVHWVEVGRLPSPAMTELSLAALVNSAAGSGAIVHLHTAIAERTTGDRQMRKLIAEHNLQPTRATLLQLRRMVLSNRQDTTWQELAQEDDFYSLGGCRDRWFQPQDEAQLRDLMAMASNEVEWKLVKARDEDGHSLATKPVQTQIQAEALGSEVQSLMGQNLSVYFQRRR</sequence>
<accession>A0ABS6AE16</accession>
<dbReference type="PROSITE" id="PS50005">
    <property type="entry name" value="TPR"/>
    <property type="match status" value="1"/>
</dbReference>
<reference evidence="2 3" key="1">
    <citation type="submission" date="2021-05" db="EMBL/GenBank/DDBJ databases">
        <title>Draft genomes of bacteria isolated from model marine particles.</title>
        <authorList>
            <person name="Datta M.S."/>
            <person name="Schwartzman J.A."/>
            <person name="Enke T.N."/>
            <person name="Saavedra J."/>
            <person name="Cermak N."/>
            <person name="Cordero O.X."/>
        </authorList>
    </citation>
    <scope>NUCLEOTIDE SEQUENCE [LARGE SCALE GENOMIC DNA]</scope>
    <source>
        <strain evidence="2 3">D2M19</strain>
    </source>
</reference>
<comment type="caution">
    <text evidence="2">The sequence shown here is derived from an EMBL/GenBank/DDBJ whole genome shotgun (WGS) entry which is preliminary data.</text>
</comment>
<gene>
    <name evidence="2" type="ORF">KO508_17120</name>
</gene>
<proteinExistence type="predicted"/>
<protein>
    <recommendedName>
        <fullName evidence="4">Tetratricopeptide repeat protein</fullName>
    </recommendedName>
</protein>
<evidence type="ECO:0008006" key="4">
    <source>
        <dbReference type="Google" id="ProtNLM"/>
    </source>
</evidence>
<keyword evidence="3" id="KW-1185">Reference proteome</keyword>
<feature type="repeat" description="TPR" evidence="1">
    <location>
        <begin position="63"/>
        <end position="96"/>
    </location>
</feature>
<dbReference type="SMART" id="SM00028">
    <property type="entry name" value="TPR"/>
    <property type="match status" value="3"/>
</dbReference>
<dbReference type="Proteomes" id="UP000753376">
    <property type="component" value="Unassembled WGS sequence"/>
</dbReference>